<dbReference type="GO" id="GO:0043235">
    <property type="term" value="C:receptor complex"/>
    <property type="evidence" value="ECO:0007669"/>
    <property type="project" value="TreeGrafter"/>
</dbReference>
<keyword evidence="7 10" id="KW-1015">Disulfide bond</keyword>
<keyword evidence="4" id="KW-0677">Repeat</keyword>
<feature type="chain" id="PRO_5018324437" evidence="11">
    <location>
        <begin position="20"/>
        <end position="170"/>
    </location>
</feature>
<evidence type="ECO:0000256" key="9">
    <source>
        <dbReference type="ARBA" id="ARBA00023180"/>
    </source>
</evidence>
<evidence type="ECO:0000313" key="13">
    <source>
        <dbReference type="Proteomes" id="UP000265080"/>
    </source>
</evidence>
<organism evidence="12 13">
    <name type="scientific">Amphiprion percula</name>
    <name type="common">Orange clownfish</name>
    <name type="synonym">Lutjanus percula</name>
    <dbReference type="NCBI Taxonomy" id="161767"/>
    <lineage>
        <taxon>Eukaryota</taxon>
        <taxon>Metazoa</taxon>
        <taxon>Chordata</taxon>
        <taxon>Craniata</taxon>
        <taxon>Vertebrata</taxon>
        <taxon>Euteleostomi</taxon>
        <taxon>Actinopterygii</taxon>
        <taxon>Neopterygii</taxon>
        <taxon>Teleostei</taxon>
        <taxon>Neoteleostei</taxon>
        <taxon>Acanthomorphata</taxon>
        <taxon>Ovalentaria</taxon>
        <taxon>Pomacentridae</taxon>
        <taxon>Amphiprion</taxon>
    </lineage>
</organism>
<protein>
    <submittedName>
        <fullName evidence="12">Uncharacterized protein</fullName>
    </submittedName>
</protein>
<feature type="disulfide bond" evidence="10">
    <location>
        <begin position="84"/>
        <end position="99"/>
    </location>
</feature>
<dbReference type="GO" id="GO:0005041">
    <property type="term" value="F:low-density lipoprotein particle receptor activity"/>
    <property type="evidence" value="ECO:0007669"/>
    <property type="project" value="TreeGrafter"/>
</dbReference>
<keyword evidence="6" id="KW-0472">Membrane</keyword>
<evidence type="ECO:0000256" key="7">
    <source>
        <dbReference type="ARBA" id="ARBA00023157"/>
    </source>
</evidence>
<keyword evidence="13" id="KW-1185">Reference proteome</keyword>
<dbReference type="InterPro" id="IPR036055">
    <property type="entry name" value="LDL_receptor-like_sf"/>
</dbReference>
<dbReference type="PROSITE" id="PS50068">
    <property type="entry name" value="LDLRA_2"/>
    <property type="match status" value="2"/>
</dbReference>
<accession>A0A3P8RWR9</accession>
<dbReference type="InterPro" id="IPR023415">
    <property type="entry name" value="LDLR_class-A_CS"/>
</dbReference>
<keyword evidence="9" id="KW-0325">Glycoprotein</keyword>
<dbReference type="SMART" id="SM00192">
    <property type="entry name" value="LDLa"/>
    <property type="match status" value="2"/>
</dbReference>
<reference evidence="12" key="3">
    <citation type="submission" date="2025-09" db="UniProtKB">
        <authorList>
            <consortium name="Ensembl"/>
        </authorList>
    </citation>
    <scope>IDENTIFICATION</scope>
</reference>
<evidence type="ECO:0000256" key="11">
    <source>
        <dbReference type="SAM" id="SignalP"/>
    </source>
</evidence>
<evidence type="ECO:0000256" key="4">
    <source>
        <dbReference type="ARBA" id="ARBA00022737"/>
    </source>
</evidence>
<evidence type="ECO:0000256" key="3">
    <source>
        <dbReference type="ARBA" id="ARBA00022729"/>
    </source>
</evidence>
<feature type="disulfide bond" evidence="10">
    <location>
        <begin position="72"/>
        <end position="90"/>
    </location>
</feature>
<comment type="subcellular location">
    <subcellularLocation>
        <location evidence="1">Membrane</location>
        <topology evidence="1">Single-pass membrane protein</topology>
    </subcellularLocation>
</comment>
<reference evidence="12" key="2">
    <citation type="submission" date="2025-08" db="UniProtKB">
        <authorList>
            <consortium name="Ensembl"/>
        </authorList>
    </citation>
    <scope>IDENTIFICATION</scope>
</reference>
<evidence type="ECO:0000256" key="2">
    <source>
        <dbReference type="ARBA" id="ARBA00022692"/>
    </source>
</evidence>
<evidence type="ECO:0000256" key="6">
    <source>
        <dbReference type="ARBA" id="ARBA00023136"/>
    </source>
</evidence>
<evidence type="ECO:0000256" key="1">
    <source>
        <dbReference type="ARBA" id="ARBA00004167"/>
    </source>
</evidence>
<dbReference type="Ensembl" id="ENSAPET00000004675.1">
    <property type="protein sequence ID" value="ENSAPEP00000004551.1"/>
    <property type="gene ID" value="ENSAPEG00000003279.1"/>
</dbReference>
<dbReference type="InterPro" id="IPR051221">
    <property type="entry name" value="LDLR-related"/>
</dbReference>
<dbReference type="PANTHER" id="PTHR22722">
    <property type="entry name" value="LOW-DENSITY LIPOPROTEIN RECEPTOR-RELATED PROTEIN 2-RELATED"/>
    <property type="match status" value="1"/>
</dbReference>
<dbReference type="PANTHER" id="PTHR22722:SF5">
    <property type="entry name" value="LOW-DENSITY LIPOPROTEIN RECEPTOR-RELATED PROTEIN 1B"/>
    <property type="match status" value="1"/>
</dbReference>
<dbReference type="PROSITE" id="PS01209">
    <property type="entry name" value="LDLRA_1"/>
    <property type="match status" value="1"/>
</dbReference>
<dbReference type="Gene3D" id="4.10.400.10">
    <property type="entry name" value="Low-density Lipoprotein Receptor"/>
    <property type="match status" value="2"/>
</dbReference>
<keyword evidence="3 11" id="KW-0732">Signal</keyword>
<comment type="caution">
    <text evidence="10">Lacks conserved residue(s) required for the propagation of feature annotation.</text>
</comment>
<evidence type="ECO:0000256" key="8">
    <source>
        <dbReference type="ARBA" id="ARBA00023170"/>
    </source>
</evidence>
<dbReference type="AlphaFoldDB" id="A0A3P8RWR9"/>
<dbReference type="InterPro" id="IPR002172">
    <property type="entry name" value="LDrepeatLR_classA_rpt"/>
</dbReference>
<dbReference type="SUPFAM" id="SSF57424">
    <property type="entry name" value="LDL receptor-like module"/>
    <property type="match status" value="2"/>
</dbReference>
<reference evidence="12 13" key="1">
    <citation type="submission" date="2018-03" db="EMBL/GenBank/DDBJ databases">
        <title>Finding Nemo's genes: A chromosome-scale reference assembly of the genome of the orange clownfish Amphiprion percula.</title>
        <authorList>
            <person name="Lehmann R."/>
        </authorList>
    </citation>
    <scope>NUCLEOTIDE SEQUENCE</scope>
</reference>
<feature type="disulfide bond" evidence="10">
    <location>
        <begin position="65"/>
        <end position="77"/>
    </location>
</feature>
<feature type="signal peptide" evidence="11">
    <location>
        <begin position="1"/>
        <end position="19"/>
    </location>
</feature>
<dbReference type="FunFam" id="4.10.400.10:FF:000002">
    <property type="entry name" value="Low-density lipoprotein receptor-related protein 1"/>
    <property type="match status" value="1"/>
</dbReference>
<dbReference type="GeneTree" id="ENSGT00940000164512"/>
<keyword evidence="8" id="KW-0675">Receptor</keyword>
<sequence>EWPLHWPPVLVVFLPPVYTNNTCNTETEFMCQNRQCIPKHFVCDHDIDCSDGSDESPECGEWRTCNDSAFMCHNGKCLNETLLCDRNDDCGDGSDELNCFINECLNSKLSGCSQLCDDLKIDNDCQDNSDEANCGMSRYFNIQLLMYVTPKILVTSTKITQLITCFSYII</sequence>
<dbReference type="FunFam" id="4.10.400.10:FF:000073">
    <property type="entry name" value="Low-density lipoprotein receptor-related protein 1B"/>
    <property type="match status" value="1"/>
</dbReference>
<keyword evidence="5" id="KW-1133">Transmembrane helix</keyword>
<dbReference type="Pfam" id="PF00057">
    <property type="entry name" value="Ldl_recept_a"/>
    <property type="match status" value="2"/>
</dbReference>
<evidence type="ECO:0000256" key="10">
    <source>
        <dbReference type="PROSITE-ProRule" id="PRU00124"/>
    </source>
</evidence>
<proteinExistence type="predicted"/>
<keyword evidence="2" id="KW-0812">Transmembrane</keyword>
<dbReference type="GO" id="GO:0005886">
    <property type="term" value="C:plasma membrane"/>
    <property type="evidence" value="ECO:0007669"/>
    <property type="project" value="TreeGrafter"/>
</dbReference>
<dbReference type="Proteomes" id="UP000265080">
    <property type="component" value="Chromosome 8"/>
</dbReference>
<name>A0A3P8RWR9_AMPPE</name>
<evidence type="ECO:0000313" key="12">
    <source>
        <dbReference type="Ensembl" id="ENSAPEP00000004551.1"/>
    </source>
</evidence>
<dbReference type="PRINTS" id="PR00261">
    <property type="entry name" value="LDLRECEPTOR"/>
</dbReference>
<feature type="disulfide bond" evidence="10">
    <location>
        <begin position="31"/>
        <end position="49"/>
    </location>
</feature>
<evidence type="ECO:0000256" key="5">
    <source>
        <dbReference type="ARBA" id="ARBA00022989"/>
    </source>
</evidence>
<dbReference type="CDD" id="cd00112">
    <property type="entry name" value="LDLa"/>
    <property type="match status" value="2"/>
</dbReference>